<comment type="catalytic activity">
    <reaction evidence="1">
        <text>ATP + protein L-histidine = ADP + protein N-phospho-L-histidine.</text>
        <dbReference type="EC" id="2.7.13.3"/>
    </reaction>
</comment>
<dbReference type="Pfam" id="PF00512">
    <property type="entry name" value="HisKA"/>
    <property type="match status" value="1"/>
</dbReference>
<keyword evidence="5" id="KW-1133">Transmembrane helix</keyword>
<name>A0ABX9W7F8_9GAMM</name>
<reference evidence="9 10" key="1">
    <citation type="submission" date="2018-10" db="EMBL/GenBank/DDBJ databases">
        <title>Draft genome sequence of Zhongshania sp. DSW25-10.</title>
        <authorList>
            <person name="Oh J."/>
        </authorList>
    </citation>
    <scope>NUCLEOTIDE SEQUENCE [LARGE SCALE GENOMIC DNA]</scope>
    <source>
        <strain evidence="9 10">DSW25-10</strain>
    </source>
</reference>
<dbReference type="InterPro" id="IPR005467">
    <property type="entry name" value="His_kinase_dom"/>
</dbReference>
<dbReference type="PROSITE" id="PS50109">
    <property type="entry name" value="HIS_KIN"/>
    <property type="match status" value="1"/>
</dbReference>
<dbReference type="CDD" id="cd00082">
    <property type="entry name" value="HisKA"/>
    <property type="match status" value="1"/>
</dbReference>
<dbReference type="SMART" id="SM00086">
    <property type="entry name" value="PAC"/>
    <property type="match status" value="1"/>
</dbReference>
<feature type="domain" description="PAC" evidence="8">
    <location>
        <begin position="432"/>
        <end position="484"/>
    </location>
</feature>
<evidence type="ECO:0000259" key="6">
    <source>
        <dbReference type="PROSITE" id="PS50109"/>
    </source>
</evidence>
<keyword evidence="9" id="KW-0808">Transferase</keyword>
<sequence>MRDWIESRESKHSAIKHRAVLNTVLAALCALVLTLALSQLVLLNRTDSVNSLSELDLAQFHARESALQQLDITLARGAILHEFASAYFLNDLPQIDVIRTRLKAASELLSGDASALFPQTTVQNLTRLLSVYLSYQPNSIEHLVEVPVPLNPMKDSEALIEGLNTLSSHQRQLALGIVNTSFDQRAGIRRQQVFVLIISLTFLIPLLAGAYVSRKLAQELKSKLNTQDYINRLINSLPGLVLLTDSAGKIFSASQSAAEFLQYSRDQLSGMEMSSLLPKRFRQQYQLFSKNYLDSDRGRGEHQIKGRELLVINGEGVEVPVELYFGDFATQNSEVLVVCLHDVTERRYLFQQYQHSQRRFEMAMMASRDGLWDWDMTTDSVFFSPAWLQMIGIQGGQPLDGRVVFNDSIHPEDRERVKEAIQKFIKSDDVVFRDEHRLRRRDGSVCDAVCRACAQRDSSGQVVRIVGMHSDVTHFKEAEREVRRLNRNLEDRVRLRTQQLETALLQAEGANRAKATFLAVMGHEIRTPMNGVIGMTDLLSKTELSREQWMMVDTVRRSSVSLLGTLDNILDYSSLDAADLELQVESIQLAEFIEGVADEFAERAAKNKLQFILHIDPNLPAGVFADAARLRKVLFNLLDNAMKFTHSVTGGGVVQLRVGVENKASEPRQRIVFEVIDNGIGVSGEMRKQLFKPFMLEENSRARRFGGTGLGLAITTRLLGLMGGEISLDDEYRQGSRFVCTIPFTIDASAKRICVAGDVRVLACAAEGLLKDSLHAALALNGQTVHWVTGESDLSAALSANNAEKTVLISAGEADRGVLNFCKKQGVQVIAVSPRPVRISSLDSSKVYSNPLLPSALHRAVEYQQRLSLEKL</sequence>
<dbReference type="NCBIfam" id="TIGR00229">
    <property type="entry name" value="sensory_box"/>
    <property type="match status" value="2"/>
</dbReference>
<protein>
    <recommendedName>
        <fullName evidence="2">histidine kinase</fullName>
        <ecNumber evidence="2">2.7.13.3</ecNumber>
    </recommendedName>
</protein>
<dbReference type="SUPFAM" id="SSF47384">
    <property type="entry name" value="Homodimeric domain of signal transducing histidine kinase"/>
    <property type="match status" value="1"/>
</dbReference>
<dbReference type="InterPro" id="IPR035965">
    <property type="entry name" value="PAS-like_dom_sf"/>
</dbReference>
<dbReference type="SMART" id="SM00388">
    <property type="entry name" value="HisKA"/>
    <property type="match status" value="1"/>
</dbReference>
<proteinExistence type="predicted"/>
<dbReference type="InterPro" id="IPR000014">
    <property type="entry name" value="PAS"/>
</dbReference>
<feature type="transmembrane region" description="Helical" evidence="5">
    <location>
        <begin position="193"/>
        <end position="212"/>
    </location>
</feature>
<keyword evidence="3" id="KW-0597">Phosphoprotein</keyword>
<dbReference type="SMART" id="SM00091">
    <property type="entry name" value="PAS"/>
    <property type="match status" value="2"/>
</dbReference>
<dbReference type="InterPro" id="IPR000700">
    <property type="entry name" value="PAS-assoc_C"/>
</dbReference>
<dbReference type="PROSITE" id="PS50113">
    <property type="entry name" value="PAC"/>
    <property type="match status" value="1"/>
</dbReference>
<evidence type="ECO:0000259" key="8">
    <source>
        <dbReference type="PROSITE" id="PS50113"/>
    </source>
</evidence>
<dbReference type="InterPro" id="IPR036890">
    <property type="entry name" value="HATPase_C_sf"/>
</dbReference>
<evidence type="ECO:0000259" key="7">
    <source>
        <dbReference type="PROSITE" id="PS50112"/>
    </source>
</evidence>
<keyword evidence="10" id="KW-1185">Reference proteome</keyword>
<evidence type="ECO:0000313" key="10">
    <source>
        <dbReference type="Proteomes" id="UP000274695"/>
    </source>
</evidence>
<dbReference type="PANTHER" id="PTHR45339:SF1">
    <property type="entry name" value="HYBRID SIGNAL TRANSDUCTION HISTIDINE KINASE J"/>
    <property type="match status" value="1"/>
</dbReference>
<dbReference type="InterPro" id="IPR003594">
    <property type="entry name" value="HATPase_dom"/>
</dbReference>
<dbReference type="PROSITE" id="PS50112">
    <property type="entry name" value="PAS"/>
    <property type="match status" value="2"/>
</dbReference>
<dbReference type="CDD" id="cd00130">
    <property type="entry name" value="PAS"/>
    <property type="match status" value="2"/>
</dbReference>
<comment type="caution">
    <text evidence="9">The sequence shown here is derived from an EMBL/GenBank/DDBJ whole genome shotgun (WGS) entry which is preliminary data.</text>
</comment>
<dbReference type="PRINTS" id="PR00344">
    <property type="entry name" value="BCTRLSENSOR"/>
</dbReference>
<dbReference type="Pfam" id="PF24820">
    <property type="entry name" value="Diguanyl_cycl_sensor"/>
    <property type="match status" value="1"/>
</dbReference>
<evidence type="ECO:0000313" key="9">
    <source>
        <dbReference type="EMBL" id="RNL67750.1"/>
    </source>
</evidence>
<evidence type="ECO:0000256" key="4">
    <source>
        <dbReference type="ARBA" id="ARBA00023012"/>
    </source>
</evidence>
<dbReference type="Proteomes" id="UP000274695">
    <property type="component" value="Unassembled WGS sequence"/>
</dbReference>
<dbReference type="SUPFAM" id="SSF55874">
    <property type="entry name" value="ATPase domain of HSP90 chaperone/DNA topoisomerase II/histidine kinase"/>
    <property type="match status" value="1"/>
</dbReference>
<feature type="transmembrane region" description="Helical" evidence="5">
    <location>
        <begin position="20"/>
        <end position="43"/>
    </location>
</feature>
<feature type="domain" description="PAS" evidence="7">
    <location>
        <begin position="356"/>
        <end position="428"/>
    </location>
</feature>
<keyword evidence="5" id="KW-0472">Membrane</keyword>
<accession>A0ABX9W7F8</accession>
<keyword evidence="9" id="KW-0418">Kinase</keyword>
<dbReference type="InterPro" id="IPR013655">
    <property type="entry name" value="PAS_fold_3"/>
</dbReference>
<dbReference type="InterPro" id="IPR004358">
    <property type="entry name" value="Sig_transdc_His_kin-like_C"/>
</dbReference>
<dbReference type="SUPFAM" id="SSF55785">
    <property type="entry name" value="PYP-like sensor domain (PAS domain)"/>
    <property type="match status" value="2"/>
</dbReference>
<dbReference type="Gene3D" id="3.30.565.10">
    <property type="entry name" value="Histidine kinase-like ATPase, C-terminal domain"/>
    <property type="match status" value="1"/>
</dbReference>
<feature type="domain" description="Histidine kinase" evidence="6">
    <location>
        <begin position="520"/>
        <end position="746"/>
    </location>
</feature>
<dbReference type="EC" id="2.7.13.3" evidence="2"/>
<dbReference type="EMBL" id="RHGB01000001">
    <property type="protein sequence ID" value="RNL67750.1"/>
    <property type="molecule type" value="Genomic_DNA"/>
</dbReference>
<dbReference type="RefSeq" id="WP_123181202.1">
    <property type="nucleotide sequence ID" value="NZ_RHGB01000001.1"/>
</dbReference>
<evidence type="ECO:0000256" key="2">
    <source>
        <dbReference type="ARBA" id="ARBA00012438"/>
    </source>
</evidence>
<dbReference type="Gene3D" id="1.10.287.130">
    <property type="match status" value="1"/>
</dbReference>
<dbReference type="InterPro" id="IPR001610">
    <property type="entry name" value="PAC"/>
</dbReference>
<dbReference type="InterPro" id="IPR059127">
    <property type="entry name" value="Diguanyl_cycl_sensor_dom"/>
</dbReference>
<evidence type="ECO:0000256" key="3">
    <source>
        <dbReference type="ARBA" id="ARBA00022553"/>
    </source>
</evidence>
<dbReference type="PANTHER" id="PTHR45339">
    <property type="entry name" value="HYBRID SIGNAL TRANSDUCTION HISTIDINE KINASE J"/>
    <property type="match status" value="1"/>
</dbReference>
<organism evidence="9 10">
    <name type="scientific">Zhongshania marina</name>
    <dbReference type="NCBI Taxonomy" id="2304603"/>
    <lineage>
        <taxon>Bacteria</taxon>
        <taxon>Pseudomonadati</taxon>
        <taxon>Pseudomonadota</taxon>
        <taxon>Gammaproteobacteria</taxon>
        <taxon>Cellvibrionales</taxon>
        <taxon>Spongiibacteraceae</taxon>
        <taxon>Zhongshania</taxon>
    </lineage>
</organism>
<feature type="domain" description="PAS" evidence="7">
    <location>
        <begin position="226"/>
        <end position="270"/>
    </location>
</feature>
<evidence type="ECO:0000256" key="5">
    <source>
        <dbReference type="SAM" id="Phobius"/>
    </source>
</evidence>
<evidence type="ECO:0000256" key="1">
    <source>
        <dbReference type="ARBA" id="ARBA00000085"/>
    </source>
</evidence>
<keyword evidence="5" id="KW-0812">Transmembrane</keyword>
<dbReference type="GO" id="GO:0016301">
    <property type="term" value="F:kinase activity"/>
    <property type="evidence" value="ECO:0007669"/>
    <property type="project" value="UniProtKB-KW"/>
</dbReference>
<keyword evidence="4" id="KW-0902">Two-component regulatory system</keyword>
<dbReference type="InterPro" id="IPR036097">
    <property type="entry name" value="HisK_dim/P_sf"/>
</dbReference>
<dbReference type="InterPro" id="IPR003661">
    <property type="entry name" value="HisK_dim/P_dom"/>
</dbReference>
<dbReference type="SMART" id="SM00387">
    <property type="entry name" value="HATPase_c"/>
    <property type="match status" value="1"/>
</dbReference>
<dbReference type="CDD" id="cd16922">
    <property type="entry name" value="HATPase_EvgS-ArcB-TorS-like"/>
    <property type="match status" value="1"/>
</dbReference>
<dbReference type="Pfam" id="PF02518">
    <property type="entry name" value="HATPase_c"/>
    <property type="match status" value="1"/>
</dbReference>
<dbReference type="Pfam" id="PF08447">
    <property type="entry name" value="PAS_3"/>
    <property type="match status" value="1"/>
</dbReference>
<gene>
    <name evidence="9" type="ORF">D0911_01635</name>
</gene>
<dbReference type="Gene3D" id="3.30.450.20">
    <property type="entry name" value="PAS domain"/>
    <property type="match status" value="2"/>
</dbReference>